<gene>
    <name evidence="1" type="ORF">SAMN05216499_103116</name>
</gene>
<reference evidence="1 2" key="1">
    <citation type="submission" date="2016-11" db="EMBL/GenBank/DDBJ databases">
        <authorList>
            <person name="Jaros S."/>
            <person name="Januszkiewicz K."/>
            <person name="Wedrychowicz H."/>
        </authorList>
    </citation>
    <scope>NUCLEOTIDE SEQUENCE [LARGE SCALE GENOMIC DNA]</scope>
    <source>
        <strain evidence="1 2">CGMCC 4.2025</strain>
    </source>
</reference>
<dbReference type="RefSeq" id="WP_107415639.1">
    <property type="nucleotide sequence ID" value="NZ_FRBI01000003.1"/>
</dbReference>
<proteinExistence type="predicted"/>
<dbReference type="EMBL" id="FRBI01000003">
    <property type="protein sequence ID" value="SHL21553.1"/>
    <property type="molecule type" value="Genomic_DNA"/>
</dbReference>
<accession>A0A1M6YTY8</accession>
<evidence type="ECO:0000313" key="2">
    <source>
        <dbReference type="Proteomes" id="UP000184111"/>
    </source>
</evidence>
<dbReference type="Proteomes" id="UP000184111">
    <property type="component" value="Unassembled WGS sequence"/>
</dbReference>
<evidence type="ECO:0000313" key="1">
    <source>
        <dbReference type="EMBL" id="SHL21553.1"/>
    </source>
</evidence>
<name>A0A1M6YTY8_9ACTN</name>
<keyword evidence="2" id="KW-1185">Reference proteome</keyword>
<dbReference type="OrthoDB" id="163010at2"/>
<protein>
    <recommendedName>
        <fullName evidence="3">Antibiotic biosynthesis monooxygenase</fullName>
    </recommendedName>
</protein>
<dbReference type="AlphaFoldDB" id="A0A1M6YTY8"/>
<evidence type="ECO:0008006" key="3">
    <source>
        <dbReference type="Google" id="ProtNLM"/>
    </source>
</evidence>
<organism evidence="1 2">
    <name type="scientific">Actinacidiphila paucisporea</name>
    <dbReference type="NCBI Taxonomy" id="310782"/>
    <lineage>
        <taxon>Bacteria</taxon>
        <taxon>Bacillati</taxon>
        <taxon>Actinomycetota</taxon>
        <taxon>Actinomycetes</taxon>
        <taxon>Kitasatosporales</taxon>
        <taxon>Streptomycetaceae</taxon>
        <taxon>Actinacidiphila</taxon>
    </lineage>
</organism>
<sequence length="106" mass="11155">MSNVAIVRYQTRPGAAAENQRLVEAVMAELNEQDPGGLRYAAFRLDDGVTFLHVAVTGDADSPLDGSAAFAAFQQGFADRLVPGTRSRDTATAVGSYGFLPGAPRP</sequence>